<evidence type="ECO:0000256" key="6">
    <source>
        <dbReference type="ARBA" id="ARBA00022741"/>
    </source>
</evidence>
<dbReference type="EMBL" id="CACRXK020002762">
    <property type="protein sequence ID" value="CAB3995925.1"/>
    <property type="molecule type" value="Genomic_DNA"/>
</dbReference>
<keyword evidence="5" id="KW-0812">Transmembrane</keyword>
<evidence type="ECO:0000259" key="13">
    <source>
        <dbReference type="PROSITE" id="PS50011"/>
    </source>
</evidence>
<dbReference type="InterPro" id="IPR011009">
    <property type="entry name" value="Kinase-like_dom_sf"/>
</dbReference>
<dbReference type="SUPFAM" id="SSF56112">
    <property type="entry name" value="Protein kinase-like (PK-like)"/>
    <property type="match status" value="1"/>
</dbReference>
<evidence type="ECO:0000256" key="2">
    <source>
        <dbReference type="ARBA" id="ARBA00012513"/>
    </source>
</evidence>
<evidence type="ECO:0000256" key="8">
    <source>
        <dbReference type="ARBA" id="ARBA00022840"/>
    </source>
</evidence>
<dbReference type="InterPro" id="IPR016024">
    <property type="entry name" value="ARM-type_fold"/>
</dbReference>
<evidence type="ECO:0000256" key="5">
    <source>
        <dbReference type="ARBA" id="ARBA00022692"/>
    </source>
</evidence>
<sequence length="807" mass="89670">MENYKLKQRLGKGAQGSVFLVENKIDKKEYVLKKIECNDESEANKAFKEAMALQDLQHPYICGYKEFFVTWDKQESAMCVCIVMEYYKLGDLDRVLKQRRSKQEFIEEKILKKWLGQIVQALTFVHRHKVIHRDLKPSNIFVTEGLNIKIGDFGVATIMDDARTRTRTTVGTMNWMAPEVLERPYDERSDVWSLGCILLELATTGFLDSAQASSTLFQIKQSPHVLDDVLEKVGKHYTNGKELCQIIQIMVRRNFQQRPTALELCELPYIKESMALSGTSSNNNSGETGKLAKPVPKDKGIAGVLGYMKDNKSSPVCQVEALKHLAILTAKGDVSLNESAKKQICQTMKDNLCVLDIQIKTCQVMINVLPTVGEKDVVYTSTMMLPILLAMRSHGGSAELQKAGCQLLMGLSADESAAELIGKSGGVQDVLAALRLFPNDIDLATSACGAVWSLAVNENNCKIVTEERGLRDICIAMQSHDSSVDLVESACSALWSLSMEDDNIEMIQDSNTVSLLVDAVKTHMKVAKVVKNACMALASIVEADESCAYQVLNSGGEYGGAPIIVQAAKIHKDDEEVMENICALFCELSEYDEICTEVNSLNVKSILTEAKRKFSKNDDLITSVLNTLTRLGGGQHTGKRAGSARSQGITYLLVYRTEKYKKLKAEVEKHSKKLERKKETTSDMSGGQKKKIERVEEKLKNNNRDLSMVKMKSMFAIGFTFTALMGMFNSIFDGRVVAKLPFVPISWFQGLSHRNLPGSDYTDCSFIFLYILCTMSIRQNIQKILGFAPSRAANKAPGFLNPAPATK</sequence>
<proteinExistence type="predicted"/>
<dbReference type="SMART" id="SM00220">
    <property type="entry name" value="S_TKc"/>
    <property type="match status" value="1"/>
</dbReference>
<evidence type="ECO:0000256" key="7">
    <source>
        <dbReference type="ARBA" id="ARBA00022777"/>
    </source>
</evidence>
<dbReference type="PROSITE" id="PS50011">
    <property type="entry name" value="PROTEIN_KINASE_DOM"/>
    <property type="match status" value="1"/>
</dbReference>
<organism evidence="14 15">
    <name type="scientific">Paramuricea clavata</name>
    <name type="common">Red gorgonian</name>
    <name type="synonym">Violescent sea-whip</name>
    <dbReference type="NCBI Taxonomy" id="317549"/>
    <lineage>
        <taxon>Eukaryota</taxon>
        <taxon>Metazoa</taxon>
        <taxon>Cnidaria</taxon>
        <taxon>Anthozoa</taxon>
        <taxon>Octocorallia</taxon>
        <taxon>Malacalcyonacea</taxon>
        <taxon>Plexauridae</taxon>
        <taxon>Paramuricea</taxon>
    </lineage>
</organism>
<dbReference type="EC" id="2.7.11.1" evidence="2"/>
<dbReference type="GO" id="GO:0016020">
    <property type="term" value="C:membrane"/>
    <property type="evidence" value="ECO:0007669"/>
    <property type="project" value="UniProtKB-SubCell"/>
</dbReference>
<dbReference type="PANTHER" id="PTHR24363">
    <property type="entry name" value="SERINE/THREONINE PROTEIN KINASE"/>
    <property type="match status" value="1"/>
</dbReference>
<dbReference type="InterPro" id="IPR000719">
    <property type="entry name" value="Prot_kinase_dom"/>
</dbReference>
<keyword evidence="10" id="KW-0472">Membrane</keyword>
<dbReference type="InterPro" id="IPR011989">
    <property type="entry name" value="ARM-like"/>
</dbReference>
<dbReference type="Pfam" id="PF01956">
    <property type="entry name" value="EMC3_TMCO1"/>
    <property type="match status" value="1"/>
</dbReference>
<dbReference type="SUPFAM" id="SSF48371">
    <property type="entry name" value="ARM repeat"/>
    <property type="match status" value="1"/>
</dbReference>
<comment type="caution">
    <text evidence="14">The sequence shown here is derived from an EMBL/GenBank/DDBJ whole genome shotgun (WGS) entry which is preliminary data.</text>
</comment>
<evidence type="ECO:0000256" key="9">
    <source>
        <dbReference type="ARBA" id="ARBA00022989"/>
    </source>
</evidence>
<comment type="subcellular location">
    <subcellularLocation>
        <location evidence="1">Membrane</location>
        <topology evidence="1">Multi-pass membrane protein</topology>
    </subcellularLocation>
</comment>
<dbReference type="PANTHER" id="PTHR24363:SF0">
    <property type="entry name" value="SERINE_THREONINE KINASE LIKE DOMAIN CONTAINING 1"/>
    <property type="match status" value="1"/>
</dbReference>
<keyword evidence="6" id="KW-0547">Nucleotide-binding</keyword>
<keyword evidence="15" id="KW-1185">Reference proteome</keyword>
<keyword evidence="7 14" id="KW-0418">Kinase</keyword>
<evidence type="ECO:0000256" key="4">
    <source>
        <dbReference type="ARBA" id="ARBA00022679"/>
    </source>
</evidence>
<keyword evidence="9" id="KW-1133">Transmembrane helix</keyword>
<dbReference type="InterPro" id="IPR056597">
    <property type="entry name" value="ARM_LRRK2"/>
</dbReference>
<dbReference type="GO" id="GO:0005524">
    <property type="term" value="F:ATP binding"/>
    <property type="evidence" value="ECO:0007669"/>
    <property type="project" value="UniProtKB-KW"/>
</dbReference>
<dbReference type="Gene3D" id="1.25.10.10">
    <property type="entry name" value="Leucine-rich Repeat Variant"/>
    <property type="match status" value="1"/>
</dbReference>
<dbReference type="Gene3D" id="1.10.510.10">
    <property type="entry name" value="Transferase(Phosphotransferase) domain 1"/>
    <property type="match status" value="1"/>
</dbReference>
<dbReference type="SMART" id="SM00185">
    <property type="entry name" value="ARM"/>
    <property type="match status" value="3"/>
</dbReference>
<keyword evidence="3" id="KW-0723">Serine/threonine-protein kinase</keyword>
<dbReference type="AlphaFoldDB" id="A0A7D9DYN0"/>
<dbReference type="OrthoDB" id="248923at2759"/>
<accession>A0A7D9DYN0</accession>
<reference evidence="14" key="1">
    <citation type="submission" date="2020-04" db="EMBL/GenBank/DDBJ databases">
        <authorList>
            <person name="Alioto T."/>
            <person name="Alioto T."/>
            <person name="Gomez Garrido J."/>
        </authorList>
    </citation>
    <scope>NUCLEOTIDE SEQUENCE</scope>
    <source>
        <strain evidence="14">A484AB</strain>
    </source>
</reference>
<keyword evidence="4" id="KW-0808">Transferase</keyword>
<evidence type="ECO:0000256" key="10">
    <source>
        <dbReference type="ARBA" id="ARBA00023136"/>
    </source>
</evidence>
<dbReference type="Pfam" id="PF00069">
    <property type="entry name" value="Pkinase"/>
    <property type="match status" value="1"/>
</dbReference>
<evidence type="ECO:0000256" key="3">
    <source>
        <dbReference type="ARBA" id="ARBA00022527"/>
    </source>
</evidence>
<feature type="domain" description="Protein kinase" evidence="13">
    <location>
        <begin position="4"/>
        <end position="270"/>
    </location>
</feature>
<evidence type="ECO:0000313" key="15">
    <source>
        <dbReference type="Proteomes" id="UP001152795"/>
    </source>
</evidence>
<name>A0A7D9DYN0_PARCT</name>
<evidence type="ECO:0000256" key="12">
    <source>
        <dbReference type="ARBA" id="ARBA00048679"/>
    </source>
</evidence>
<dbReference type="Proteomes" id="UP001152795">
    <property type="component" value="Unassembled WGS sequence"/>
</dbReference>
<dbReference type="GO" id="GO:0004674">
    <property type="term" value="F:protein serine/threonine kinase activity"/>
    <property type="evidence" value="ECO:0007669"/>
    <property type="project" value="UniProtKB-KW"/>
</dbReference>
<gene>
    <name evidence="14" type="ORF">PACLA_8A082896</name>
</gene>
<comment type="catalytic activity">
    <reaction evidence="11">
        <text>L-threonyl-[protein] + ATP = O-phospho-L-threonyl-[protein] + ADP + H(+)</text>
        <dbReference type="Rhea" id="RHEA:46608"/>
        <dbReference type="Rhea" id="RHEA-COMP:11060"/>
        <dbReference type="Rhea" id="RHEA-COMP:11605"/>
        <dbReference type="ChEBI" id="CHEBI:15378"/>
        <dbReference type="ChEBI" id="CHEBI:30013"/>
        <dbReference type="ChEBI" id="CHEBI:30616"/>
        <dbReference type="ChEBI" id="CHEBI:61977"/>
        <dbReference type="ChEBI" id="CHEBI:456216"/>
        <dbReference type="EC" id="2.7.11.1"/>
    </reaction>
</comment>
<dbReference type="Pfam" id="PF23744">
    <property type="entry name" value="ARM_LRRK2"/>
    <property type="match status" value="1"/>
</dbReference>
<dbReference type="PROSITE" id="PS00108">
    <property type="entry name" value="PROTEIN_KINASE_ST"/>
    <property type="match status" value="1"/>
</dbReference>
<evidence type="ECO:0000256" key="11">
    <source>
        <dbReference type="ARBA" id="ARBA00047899"/>
    </source>
</evidence>
<evidence type="ECO:0000313" key="14">
    <source>
        <dbReference type="EMBL" id="CAB3995925.1"/>
    </source>
</evidence>
<comment type="catalytic activity">
    <reaction evidence="12">
        <text>L-seryl-[protein] + ATP = O-phospho-L-seryl-[protein] + ADP + H(+)</text>
        <dbReference type="Rhea" id="RHEA:17989"/>
        <dbReference type="Rhea" id="RHEA-COMP:9863"/>
        <dbReference type="Rhea" id="RHEA-COMP:11604"/>
        <dbReference type="ChEBI" id="CHEBI:15378"/>
        <dbReference type="ChEBI" id="CHEBI:29999"/>
        <dbReference type="ChEBI" id="CHEBI:30616"/>
        <dbReference type="ChEBI" id="CHEBI:83421"/>
        <dbReference type="ChEBI" id="CHEBI:456216"/>
        <dbReference type="EC" id="2.7.11.1"/>
    </reaction>
</comment>
<dbReference type="InterPro" id="IPR008271">
    <property type="entry name" value="Ser/Thr_kinase_AS"/>
</dbReference>
<dbReference type="InterPro" id="IPR002809">
    <property type="entry name" value="EMC3/TMCO1"/>
</dbReference>
<keyword evidence="8" id="KW-0067">ATP-binding</keyword>
<dbReference type="InterPro" id="IPR000225">
    <property type="entry name" value="Armadillo"/>
</dbReference>
<protein>
    <recommendedName>
        <fullName evidence="2">non-specific serine/threonine protein kinase</fullName>
        <ecNumber evidence="2">2.7.11.1</ecNumber>
    </recommendedName>
</protein>
<dbReference type="SMART" id="SM01415">
    <property type="entry name" value="DUF106"/>
    <property type="match status" value="1"/>
</dbReference>
<evidence type="ECO:0000256" key="1">
    <source>
        <dbReference type="ARBA" id="ARBA00004141"/>
    </source>
</evidence>